<comment type="subcellular location">
    <subcellularLocation>
        <location evidence="1">Nucleus</location>
    </subcellularLocation>
</comment>
<organism evidence="8 9">
    <name type="scientific">Conoideocrella luteorostrata</name>
    <dbReference type="NCBI Taxonomy" id="1105319"/>
    <lineage>
        <taxon>Eukaryota</taxon>
        <taxon>Fungi</taxon>
        <taxon>Dikarya</taxon>
        <taxon>Ascomycota</taxon>
        <taxon>Pezizomycotina</taxon>
        <taxon>Sordariomycetes</taxon>
        <taxon>Hypocreomycetidae</taxon>
        <taxon>Hypocreales</taxon>
        <taxon>Clavicipitaceae</taxon>
        <taxon>Conoideocrella</taxon>
    </lineage>
</organism>
<keyword evidence="4" id="KW-0804">Transcription</keyword>
<evidence type="ECO:0000256" key="2">
    <source>
        <dbReference type="ARBA" id="ARBA00022723"/>
    </source>
</evidence>
<feature type="region of interest" description="Disordered" evidence="6">
    <location>
        <begin position="98"/>
        <end position="121"/>
    </location>
</feature>
<dbReference type="GO" id="GO:0008270">
    <property type="term" value="F:zinc ion binding"/>
    <property type="evidence" value="ECO:0007669"/>
    <property type="project" value="InterPro"/>
</dbReference>
<feature type="domain" description="Xylanolytic transcriptional activator regulatory" evidence="7">
    <location>
        <begin position="36"/>
        <end position="175"/>
    </location>
</feature>
<dbReference type="PANTHER" id="PTHR47338:SF23">
    <property type="entry name" value="ZN(II)2CYS6 TRANSCRIPTION FACTOR (EUROFUNG)"/>
    <property type="match status" value="1"/>
</dbReference>
<name>A0AAJ0CUX8_9HYPO</name>
<keyword evidence="2" id="KW-0479">Metal-binding</keyword>
<comment type="caution">
    <text evidence="8">The sequence shown here is derived from an EMBL/GenBank/DDBJ whole genome shotgun (WGS) entry which is preliminary data.</text>
</comment>
<sequence>MICRKVDDLQLYLEESVDKESCSEYFLRLPPVLEAADAWVEVEERRRVFWAAFLMDRFCSIATGANTSISSRSIRRRLPCDGCMWEFDQRVETSFFKTHEQPQNETETQEPESPFPPAYSNPDAPSGIGGLAYTIEATESLFLVTKFHARHTFELENSAQLSSWLNKFRQLDSRLLQWELCLTPRWRDVRVVNGYIDPNLTLAHITHNAAIIALHRRLAHPPPSSRAWLSALVSAASREACVMAAIKINRVAARYLDASEGIPPHQFAFCLFIAGQLFISQAVHQSITPAAELGTIIQALDEISRRLATSQGELQDDLHSSTPAAKFAHSLTEMRDGILKHPEDEAPAAPAARPHIQNASFADLQFMSQLGEMPTMLQHCATSPSSGVSWFGAAGLDQGSPSFGGDNMMTLSQSLLPNARLMNSMSRNQSSTGVAGEQSTNEFDFLTELRKLESKAREYDKRITEGDQSNQHRKGQGP</sequence>
<dbReference type="GO" id="GO:0000981">
    <property type="term" value="F:DNA-binding transcription factor activity, RNA polymerase II-specific"/>
    <property type="evidence" value="ECO:0007669"/>
    <property type="project" value="InterPro"/>
</dbReference>
<evidence type="ECO:0000313" key="8">
    <source>
        <dbReference type="EMBL" id="KAK2608891.1"/>
    </source>
</evidence>
<keyword evidence="5" id="KW-0539">Nucleus</keyword>
<reference evidence="8" key="1">
    <citation type="submission" date="2023-06" db="EMBL/GenBank/DDBJ databases">
        <title>Conoideocrella luteorostrata (Hypocreales: Clavicipitaceae), a potential biocontrol fungus for elongate hemlock scale in United States Christmas tree production areas.</title>
        <authorList>
            <person name="Barrett H."/>
            <person name="Lovett B."/>
            <person name="Macias A.M."/>
            <person name="Stajich J.E."/>
            <person name="Kasson M.T."/>
        </authorList>
    </citation>
    <scope>NUCLEOTIDE SEQUENCE</scope>
    <source>
        <strain evidence="8">ARSEF 14590</strain>
    </source>
</reference>
<dbReference type="Proteomes" id="UP001251528">
    <property type="component" value="Unassembled WGS sequence"/>
</dbReference>
<accession>A0AAJ0CUX8</accession>
<evidence type="ECO:0000256" key="1">
    <source>
        <dbReference type="ARBA" id="ARBA00004123"/>
    </source>
</evidence>
<evidence type="ECO:0000256" key="4">
    <source>
        <dbReference type="ARBA" id="ARBA00023163"/>
    </source>
</evidence>
<dbReference type="InterPro" id="IPR007219">
    <property type="entry name" value="XnlR_reg_dom"/>
</dbReference>
<evidence type="ECO:0000256" key="5">
    <source>
        <dbReference type="ARBA" id="ARBA00023242"/>
    </source>
</evidence>
<proteinExistence type="predicted"/>
<gene>
    <name evidence="8" type="ORF">QQS21_002604</name>
</gene>
<feature type="region of interest" description="Disordered" evidence="6">
    <location>
        <begin position="457"/>
        <end position="478"/>
    </location>
</feature>
<dbReference type="CDD" id="cd12148">
    <property type="entry name" value="fungal_TF_MHR"/>
    <property type="match status" value="1"/>
</dbReference>
<dbReference type="GO" id="GO:0003677">
    <property type="term" value="F:DNA binding"/>
    <property type="evidence" value="ECO:0007669"/>
    <property type="project" value="InterPro"/>
</dbReference>
<evidence type="ECO:0000313" key="9">
    <source>
        <dbReference type="Proteomes" id="UP001251528"/>
    </source>
</evidence>
<evidence type="ECO:0000256" key="6">
    <source>
        <dbReference type="SAM" id="MobiDB-lite"/>
    </source>
</evidence>
<evidence type="ECO:0000259" key="7">
    <source>
        <dbReference type="Pfam" id="PF04082"/>
    </source>
</evidence>
<dbReference type="AlphaFoldDB" id="A0AAJ0CUX8"/>
<dbReference type="PANTHER" id="PTHR47338">
    <property type="entry name" value="ZN(II)2CYS6 TRANSCRIPTION FACTOR (EUROFUNG)-RELATED"/>
    <property type="match status" value="1"/>
</dbReference>
<dbReference type="EMBL" id="JASWJB010000031">
    <property type="protein sequence ID" value="KAK2608891.1"/>
    <property type="molecule type" value="Genomic_DNA"/>
</dbReference>
<dbReference type="Pfam" id="PF04082">
    <property type="entry name" value="Fungal_trans"/>
    <property type="match status" value="1"/>
</dbReference>
<dbReference type="GO" id="GO:0005634">
    <property type="term" value="C:nucleus"/>
    <property type="evidence" value="ECO:0007669"/>
    <property type="project" value="UniProtKB-SubCell"/>
</dbReference>
<dbReference type="GO" id="GO:0006351">
    <property type="term" value="P:DNA-templated transcription"/>
    <property type="evidence" value="ECO:0007669"/>
    <property type="project" value="InterPro"/>
</dbReference>
<evidence type="ECO:0000256" key="3">
    <source>
        <dbReference type="ARBA" id="ARBA00023015"/>
    </source>
</evidence>
<dbReference type="InterPro" id="IPR050815">
    <property type="entry name" value="TF_fung"/>
</dbReference>
<protein>
    <recommendedName>
        <fullName evidence="7">Xylanolytic transcriptional activator regulatory domain-containing protein</fullName>
    </recommendedName>
</protein>
<keyword evidence="9" id="KW-1185">Reference proteome</keyword>
<keyword evidence="3" id="KW-0805">Transcription regulation</keyword>